<dbReference type="InterPro" id="IPR013154">
    <property type="entry name" value="ADH-like_N"/>
</dbReference>
<dbReference type="PROSITE" id="PS01162">
    <property type="entry name" value="QOR_ZETA_CRYSTAL"/>
    <property type="match status" value="1"/>
</dbReference>
<keyword evidence="4" id="KW-1185">Reference proteome</keyword>
<dbReference type="Pfam" id="PF08240">
    <property type="entry name" value="ADH_N"/>
    <property type="match status" value="1"/>
</dbReference>
<gene>
    <name evidence="3" type="ORF">VTJ49DRAFT_2970</name>
</gene>
<dbReference type="Gene3D" id="3.90.180.10">
    <property type="entry name" value="Medium-chain alcohol dehydrogenases, catalytic domain"/>
    <property type="match status" value="1"/>
</dbReference>
<dbReference type="PANTHER" id="PTHR11695:SF294">
    <property type="entry name" value="RETICULON-4-INTERACTING PROTEIN 1, MITOCHONDRIAL"/>
    <property type="match status" value="1"/>
</dbReference>
<dbReference type="Gene3D" id="3.40.50.720">
    <property type="entry name" value="NAD(P)-binding Rossmann-like Domain"/>
    <property type="match status" value="1"/>
</dbReference>
<organism evidence="3 4">
    <name type="scientific">Humicola insolens</name>
    <name type="common">Soft-rot fungus</name>
    <dbReference type="NCBI Taxonomy" id="85995"/>
    <lineage>
        <taxon>Eukaryota</taxon>
        <taxon>Fungi</taxon>
        <taxon>Dikarya</taxon>
        <taxon>Ascomycota</taxon>
        <taxon>Pezizomycotina</taxon>
        <taxon>Sordariomycetes</taxon>
        <taxon>Sordariomycetidae</taxon>
        <taxon>Sordariales</taxon>
        <taxon>Chaetomiaceae</taxon>
        <taxon>Mycothermus</taxon>
    </lineage>
</organism>
<dbReference type="InterPro" id="IPR036291">
    <property type="entry name" value="NAD(P)-bd_dom_sf"/>
</dbReference>
<comment type="caution">
    <text evidence="3">The sequence shown here is derived from an EMBL/GenBank/DDBJ whole genome shotgun (WGS) entry which is preliminary data.</text>
</comment>
<dbReference type="SUPFAM" id="SSF50129">
    <property type="entry name" value="GroES-like"/>
    <property type="match status" value="1"/>
</dbReference>
<dbReference type="CDD" id="cd08267">
    <property type="entry name" value="MDR1"/>
    <property type="match status" value="1"/>
</dbReference>
<dbReference type="InterPro" id="IPR011032">
    <property type="entry name" value="GroES-like_sf"/>
</dbReference>
<name>A0ABR3V8R2_HUMIN</name>
<dbReference type="SMART" id="SM00829">
    <property type="entry name" value="PKS_ER"/>
    <property type="match status" value="1"/>
</dbReference>
<dbReference type="Proteomes" id="UP001583172">
    <property type="component" value="Unassembled WGS sequence"/>
</dbReference>
<evidence type="ECO:0000259" key="2">
    <source>
        <dbReference type="SMART" id="SM00829"/>
    </source>
</evidence>
<evidence type="ECO:0000313" key="3">
    <source>
        <dbReference type="EMBL" id="KAL1838168.1"/>
    </source>
</evidence>
<dbReference type="SUPFAM" id="SSF51735">
    <property type="entry name" value="NAD(P)-binding Rossmann-fold domains"/>
    <property type="match status" value="1"/>
</dbReference>
<dbReference type="InterPro" id="IPR002364">
    <property type="entry name" value="Quin_OxRdtase/zeta-crystal_CS"/>
</dbReference>
<dbReference type="EMBL" id="JAZGSY010000233">
    <property type="protein sequence ID" value="KAL1838168.1"/>
    <property type="molecule type" value="Genomic_DNA"/>
</dbReference>
<dbReference type="PANTHER" id="PTHR11695">
    <property type="entry name" value="ALCOHOL DEHYDROGENASE RELATED"/>
    <property type="match status" value="1"/>
</dbReference>
<evidence type="ECO:0000313" key="4">
    <source>
        <dbReference type="Proteomes" id="UP001583172"/>
    </source>
</evidence>
<sequence length="357" mass="37531">MKAYTYGPAPTPSQALTFHAAAPRPVLPPGSSCLLLRITHVTLNPADLVCLRLLPSWIPPLRSNPVPGMDFAGEVVEIGEGVTNPDADADSDRGLNVGDRVCGAVGLKEVFTGKGTLAEFVTIESTLVATVPTNWGGGEAAGVMGIAGQTAWAMVRRVVGEGSHDMTGMRVLVNGASGGVGTVLVQICKGFGADVVAVCSGAGEQLVKELGADEVIDYQAHAALEDAIAERPGQHPFDVIFDCVGVQALYERSPQYLKPHGQFINIVGGWSQGVVPFVRNKMRPRLLGGTPRSYSLFLLSASGDYAREVAALVEQGIVKRAVIDCEFPLEQAAEAFEKLAAGRAKGKVVIRVQSCSL</sequence>
<reference evidence="3 4" key="1">
    <citation type="journal article" date="2024" name="Commun. Biol.">
        <title>Comparative genomic analysis of thermophilic fungi reveals convergent evolutionary adaptations and gene losses.</title>
        <authorList>
            <person name="Steindorff A.S."/>
            <person name="Aguilar-Pontes M.V."/>
            <person name="Robinson A.J."/>
            <person name="Andreopoulos B."/>
            <person name="LaButti K."/>
            <person name="Kuo A."/>
            <person name="Mondo S."/>
            <person name="Riley R."/>
            <person name="Otillar R."/>
            <person name="Haridas S."/>
            <person name="Lipzen A."/>
            <person name="Grimwood J."/>
            <person name="Schmutz J."/>
            <person name="Clum A."/>
            <person name="Reid I.D."/>
            <person name="Moisan M.C."/>
            <person name="Butler G."/>
            <person name="Nguyen T.T.M."/>
            <person name="Dewar K."/>
            <person name="Conant G."/>
            <person name="Drula E."/>
            <person name="Henrissat B."/>
            <person name="Hansel C."/>
            <person name="Singer S."/>
            <person name="Hutchinson M.I."/>
            <person name="de Vries R.P."/>
            <person name="Natvig D.O."/>
            <person name="Powell A.J."/>
            <person name="Tsang A."/>
            <person name="Grigoriev I.V."/>
        </authorList>
    </citation>
    <scope>NUCLEOTIDE SEQUENCE [LARGE SCALE GENOMIC DNA]</scope>
    <source>
        <strain evidence="3 4">CBS 620.91</strain>
    </source>
</reference>
<dbReference type="InterPro" id="IPR050700">
    <property type="entry name" value="YIM1/Zinc_Alcohol_DH_Fams"/>
</dbReference>
<accession>A0ABR3V8R2</accession>
<protein>
    <recommendedName>
        <fullName evidence="2">Enoyl reductase (ER) domain-containing protein</fullName>
    </recommendedName>
</protein>
<evidence type="ECO:0000256" key="1">
    <source>
        <dbReference type="ARBA" id="ARBA00023002"/>
    </source>
</evidence>
<feature type="domain" description="Enoyl reductase (ER)" evidence="2">
    <location>
        <begin position="11"/>
        <end position="350"/>
    </location>
</feature>
<dbReference type="InterPro" id="IPR020843">
    <property type="entry name" value="ER"/>
</dbReference>
<proteinExistence type="predicted"/>
<keyword evidence="1" id="KW-0560">Oxidoreductase</keyword>
<dbReference type="Pfam" id="PF13602">
    <property type="entry name" value="ADH_zinc_N_2"/>
    <property type="match status" value="1"/>
</dbReference>